<dbReference type="Pfam" id="PF00560">
    <property type="entry name" value="LRR_1"/>
    <property type="match status" value="2"/>
</dbReference>
<reference evidence="7 8" key="1">
    <citation type="journal article" date="2010" name="Science">
        <title>Genomic comparison of the ants Camponotus floridanus and Harpegnathos saltator.</title>
        <authorList>
            <person name="Bonasio R."/>
            <person name="Zhang G."/>
            <person name="Ye C."/>
            <person name="Mutti N.S."/>
            <person name="Fang X."/>
            <person name="Qin N."/>
            <person name="Donahue G."/>
            <person name="Yang P."/>
            <person name="Li Q."/>
            <person name="Li C."/>
            <person name="Zhang P."/>
            <person name="Huang Z."/>
            <person name="Berger S.L."/>
            <person name="Reinberg D."/>
            <person name="Wang J."/>
            <person name="Liebig J."/>
        </authorList>
    </citation>
    <scope>NUCLEOTIDE SEQUENCE [LARGE SCALE GENOMIC DNA]</scope>
    <source>
        <strain evidence="8">C129</strain>
    </source>
</reference>
<dbReference type="Pfam" id="PF13855">
    <property type="entry name" value="LRR_8"/>
    <property type="match status" value="7"/>
</dbReference>
<accession>E2A9P6</accession>
<dbReference type="SMART" id="SM00369">
    <property type="entry name" value="LRR_TYP"/>
    <property type="match status" value="28"/>
</dbReference>
<dbReference type="PROSITE" id="PS51450">
    <property type="entry name" value="LRR"/>
    <property type="match status" value="3"/>
</dbReference>
<evidence type="ECO:0000313" key="7">
    <source>
        <dbReference type="EMBL" id="EFN69848.1"/>
    </source>
</evidence>
<evidence type="ECO:0000259" key="6">
    <source>
        <dbReference type="SMART" id="SM00082"/>
    </source>
</evidence>
<dbReference type="OMA" id="WLEGLHD"/>
<evidence type="ECO:0000313" key="8">
    <source>
        <dbReference type="Proteomes" id="UP000000311"/>
    </source>
</evidence>
<feature type="domain" description="LRRCT" evidence="6">
    <location>
        <begin position="903"/>
        <end position="945"/>
    </location>
</feature>
<dbReference type="Gene3D" id="3.80.10.10">
    <property type="entry name" value="Ribonuclease Inhibitor"/>
    <property type="match status" value="6"/>
</dbReference>
<dbReference type="GO" id="GO:0071944">
    <property type="term" value="C:cell periphery"/>
    <property type="evidence" value="ECO:0007669"/>
    <property type="project" value="UniProtKB-ARBA"/>
</dbReference>
<dbReference type="PANTHER" id="PTHR24366">
    <property type="entry name" value="IG(IMMUNOGLOBULIN) AND LRR(LEUCINE RICH REPEAT) DOMAINS"/>
    <property type="match status" value="1"/>
</dbReference>
<dbReference type="EMBL" id="GL437918">
    <property type="protein sequence ID" value="EFN69848.1"/>
    <property type="molecule type" value="Genomic_DNA"/>
</dbReference>
<dbReference type="SUPFAM" id="SSF52058">
    <property type="entry name" value="L domain-like"/>
    <property type="match status" value="3"/>
</dbReference>
<dbReference type="InParanoid" id="E2A9P6"/>
<keyword evidence="2 5" id="KW-0732">Signal</keyword>
<evidence type="ECO:0000256" key="3">
    <source>
        <dbReference type="ARBA" id="ARBA00022737"/>
    </source>
</evidence>
<evidence type="ECO:0000256" key="5">
    <source>
        <dbReference type="SAM" id="SignalP"/>
    </source>
</evidence>
<sequence length="1523" mass="171705">MVRSSEGGGLLIVGWLLALRSIGVGAQCSHSELPKVLGGLKAVSHYMDQPVDELILENNNLPSLPGKVFASLRVLRLMLRNNRLERVSSGWLDGLHDSLLELFIVEPDLRSLPVDSLENLQGLEAVTLQSRVMRRLPKFTGLPKLRYLQINSPALVELAPRNFKDVPNLEQLHVFGSPNLRKLEAGLLRGLPRLELINITDSGINWIHPRAVIDLPELREISLIGNEIIDASIVGRACMDLPSLSVIRLDRNRINRLGEGSFVDLPVLSRIYLSRNGITEIFAGAFQRMPALKSVDLNHNLIHRIHPEFFPHRIGNVLEEMWLINNDLSHVAEIRSVLEALPRLKFLDVSHNQLEEIPFGALRGHPTLERLHLNHNRLAVLQRETFAAMPALRELRLKNNSLSNLLEAPFWNLPALKGLDLSENYFRHIESRLFDNLPNLRRLDLSGNAIGLIEPESFLNTPALEHINVSRNALSVLHPLTFQHLTNLYELDVGWNRMLEVVPGLPKDIEHLHMPMNRIVTLPAISSQDLALPTLRSLDLSANGIETISPGTLVDLSNLRKLCLGYNTLRIIDDGVFDGLSRLEQLDLKYNQLRTLHGRSFRPLKSLMDVNLRGNRMEVLRPDIFQENTRLQRIDLSRNNLAQIPHATFANTRDLRELYASHNTLTELPGSLHGLTVLRVLDLSFNKLNILSPEILSSLSSLLELKLVRNHIRELREGAFDGLPRLSLIDLEDNDLRVIERNAIRALPELQAVRLGRNRLQSIPSGAFTELPLLQSTELQENWIQEIANNAFINVPHLLFLNLSHNNLPGLEYIGLESLRSLEVLDLSYNRLSRVSSDSLASMEWLVELKMDNNRICAVHGSPFDDMPRLRVLSLRSNRMTAVSENAFKRLRSNIAVLDIDGNPLSCSCGMLWLRGWLQQASSEGPRCADGSLFRELRLSRQDCQRERYVEPVHPACESEMINVATPSVSSSAFGVTETVPLWLNLKDSTQKPSVSQDTDYMMYEYLDNQDNENDTNIFTSPSSVSTQTISVPTQTVNIIHPPLQTQKHQIQKNETSSMKKKPMMPPSPSSSGFTFFGVPLPSMSFDLWGNSKRKAERKESSMTPNRPSRGRYRSFPPTEPEIHRGGFVPLPRAQSGFVPIADPRLMYEKHETKRENVSKSLNASSTPMQMSEERPRKSANSTITRVEKIVSRTGKPRTNLREREELSTVPTFNRSTDSSNFNSRKILPDINKINSDAFNATKSSASIIVEESSQETLETSVSTEIYDDESLKVEEDSEEDKFIEKPQVEIASRIIWTTPKTITIETRKTIIKDVVTAAMEVIPSQENSTKDWDIEISEYEKNSTRLDTTTDSYDESDNPQVAKTDAPHFSLSTTLFSISNPRPRETTTMTTRGTSALSALLIPGGQLPSSGPVGNLRPLGRSTITKVASPYLSHNAEQLRERQKSIAAQRSAEVVDHTTTEIQNEAFVIDEKAKVIDDSPLSWYFQHYNDTYLEPYIGIAYSNTAKIDVYPCLFLLAFRILI</sequence>
<feature type="signal peptide" evidence="5">
    <location>
        <begin position="1"/>
        <end position="26"/>
    </location>
</feature>
<feature type="region of interest" description="Disordered" evidence="4">
    <location>
        <begin position="1346"/>
        <end position="1365"/>
    </location>
</feature>
<feature type="chain" id="PRO_5003157050" evidence="5">
    <location>
        <begin position="27"/>
        <end position="1523"/>
    </location>
</feature>
<feature type="region of interest" description="Disordered" evidence="4">
    <location>
        <begin position="1153"/>
        <end position="1183"/>
    </location>
</feature>
<dbReference type="FunCoup" id="E2A9P6">
    <property type="interactions" value="1"/>
</dbReference>
<keyword evidence="8" id="KW-1185">Reference proteome</keyword>
<evidence type="ECO:0000256" key="2">
    <source>
        <dbReference type="ARBA" id="ARBA00022729"/>
    </source>
</evidence>
<protein>
    <submittedName>
        <fullName evidence="7">Insulin-like growth factor-binding protein complex acid labile chain</fullName>
    </submittedName>
</protein>
<feature type="region of interest" description="Disordered" evidence="4">
    <location>
        <begin position="1092"/>
        <end position="1131"/>
    </location>
</feature>
<evidence type="ECO:0000256" key="1">
    <source>
        <dbReference type="ARBA" id="ARBA00022614"/>
    </source>
</evidence>
<dbReference type="InterPro" id="IPR003591">
    <property type="entry name" value="Leu-rich_rpt_typical-subtyp"/>
</dbReference>
<dbReference type="InterPro" id="IPR032675">
    <property type="entry name" value="LRR_dom_sf"/>
</dbReference>
<feature type="region of interest" description="Disordered" evidence="4">
    <location>
        <begin position="1046"/>
        <end position="1070"/>
    </location>
</feature>
<keyword evidence="3" id="KW-0677">Repeat</keyword>
<gene>
    <name evidence="7" type="ORF">EAG_11466</name>
</gene>
<dbReference type="Proteomes" id="UP000000311">
    <property type="component" value="Unassembled WGS sequence"/>
</dbReference>
<proteinExistence type="predicted"/>
<feature type="compositionally biased region" description="Polar residues" evidence="4">
    <location>
        <begin position="1159"/>
        <end position="1170"/>
    </location>
</feature>
<dbReference type="InterPro" id="IPR000483">
    <property type="entry name" value="Cys-rich_flank_reg_C"/>
</dbReference>
<dbReference type="OrthoDB" id="8195690at2759"/>
<evidence type="ECO:0000256" key="4">
    <source>
        <dbReference type="SAM" id="MobiDB-lite"/>
    </source>
</evidence>
<name>E2A9P6_CAMFO</name>
<dbReference type="SMART" id="SM00082">
    <property type="entry name" value="LRRCT"/>
    <property type="match status" value="1"/>
</dbReference>
<dbReference type="SMART" id="SM00364">
    <property type="entry name" value="LRR_BAC"/>
    <property type="match status" value="10"/>
</dbReference>
<dbReference type="SMART" id="SM00365">
    <property type="entry name" value="LRR_SD22"/>
    <property type="match status" value="8"/>
</dbReference>
<dbReference type="STRING" id="104421.E2A9P6"/>
<dbReference type="InterPro" id="IPR001611">
    <property type="entry name" value="Leu-rich_rpt"/>
</dbReference>
<dbReference type="FunFam" id="3.80.10.10:FF:001164">
    <property type="entry name" value="GH01279p"/>
    <property type="match status" value="2"/>
</dbReference>
<dbReference type="PRINTS" id="PR00019">
    <property type="entry name" value="LEURICHRPT"/>
</dbReference>
<feature type="compositionally biased region" description="Polar residues" evidence="4">
    <location>
        <begin position="1046"/>
        <end position="1056"/>
    </location>
</feature>
<dbReference type="PANTHER" id="PTHR24366:SF96">
    <property type="entry name" value="LEUCINE RICH REPEAT CONTAINING 53"/>
    <property type="match status" value="1"/>
</dbReference>
<organism evidence="8">
    <name type="scientific">Camponotus floridanus</name>
    <name type="common">Florida carpenter ant</name>
    <dbReference type="NCBI Taxonomy" id="104421"/>
    <lineage>
        <taxon>Eukaryota</taxon>
        <taxon>Metazoa</taxon>
        <taxon>Ecdysozoa</taxon>
        <taxon>Arthropoda</taxon>
        <taxon>Hexapoda</taxon>
        <taxon>Insecta</taxon>
        <taxon>Pterygota</taxon>
        <taxon>Neoptera</taxon>
        <taxon>Endopterygota</taxon>
        <taxon>Hymenoptera</taxon>
        <taxon>Apocrita</taxon>
        <taxon>Aculeata</taxon>
        <taxon>Formicoidea</taxon>
        <taxon>Formicidae</taxon>
        <taxon>Formicinae</taxon>
        <taxon>Camponotus</taxon>
    </lineage>
</organism>
<keyword evidence="1" id="KW-0433">Leucine-rich repeat</keyword>